<dbReference type="InterPro" id="IPR012337">
    <property type="entry name" value="RNaseH-like_sf"/>
</dbReference>
<gene>
    <name evidence="1" type="ORF">N0A02_11890</name>
</gene>
<dbReference type="EMBL" id="JAOALG010000001">
    <property type="protein sequence ID" value="MEQ5840126.1"/>
    <property type="molecule type" value="Genomic_DNA"/>
</dbReference>
<name>A0ABV1LMG1_9BURK</name>
<dbReference type="Gene3D" id="3.30.420.10">
    <property type="entry name" value="Ribonuclease H-like superfamily/Ribonuclease H"/>
    <property type="match status" value="1"/>
</dbReference>
<reference evidence="1 2" key="1">
    <citation type="journal article" date="2024" name="Chem. Sci.">
        <title>Discovery of a lagriamide polyketide by integrated genome mining, isotopic labeling, and untargeted metabolomics.</title>
        <authorList>
            <person name="Fergusson C.H."/>
            <person name="Saulog J."/>
            <person name="Paulo B.S."/>
            <person name="Wilson D.M."/>
            <person name="Liu D.Y."/>
            <person name="Morehouse N.J."/>
            <person name="Waterworth S."/>
            <person name="Barkei J."/>
            <person name="Gray C.A."/>
            <person name="Kwan J.C."/>
            <person name="Eustaquio A.S."/>
            <person name="Linington R.G."/>
        </authorList>
    </citation>
    <scope>NUCLEOTIDE SEQUENCE [LARGE SCALE GENOMIC DNA]</scope>
    <source>
        <strain evidence="1 2">RL17-338-BIF-B</strain>
    </source>
</reference>
<proteinExistence type="predicted"/>
<comment type="caution">
    <text evidence="1">The sequence shown here is derived from an EMBL/GenBank/DDBJ whole genome shotgun (WGS) entry which is preliminary data.</text>
</comment>
<protein>
    <submittedName>
        <fullName evidence="1">3'-5' exoribonuclease</fullName>
    </submittedName>
</protein>
<dbReference type="RefSeq" id="WP_349542385.1">
    <property type="nucleotide sequence ID" value="NZ_JAOALG010000001.1"/>
</dbReference>
<dbReference type="Proteomes" id="UP001469089">
    <property type="component" value="Unassembled WGS sequence"/>
</dbReference>
<evidence type="ECO:0000313" key="2">
    <source>
        <dbReference type="Proteomes" id="UP001469089"/>
    </source>
</evidence>
<sequence length="159" mass="18203">MTMRIFVDTEFTDFIDCDLISIALVADDGREFYAERTDFDQNTCSAFVREAVLPQLGQYPERLFSRSDLHAALHDWLRQFGGGTFCMDYNGDWDLLVDALDGVPDGWEAQIVWDQADKVRLESYFRQFGGRHHSLHDARALRYAVHGNVPPPTAEDVAR</sequence>
<accession>A0ABV1LMG1</accession>
<keyword evidence="2" id="KW-1185">Reference proteome</keyword>
<organism evidence="1 2">
    <name type="scientific">Paraburkholderia acidicola</name>
    <dbReference type="NCBI Taxonomy" id="1912599"/>
    <lineage>
        <taxon>Bacteria</taxon>
        <taxon>Pseudomonadati</taxon>
        <taxon>Pseudomonadota</taxon>
        <taxon>Betaproteobacteria</taxon>
        <taxon>Burkholderiales</taxon>
        <taxon>Burkholderiaceae</taxon>
        <taxon>Paraburkholderia</taxon>
    </lineage>
</organism>
<evidence type="ECO:0000313" key="1">
    <source>
        <dbReference type="EMBL" id="MEQ5840126.1"/>
    </source>
</evidence>
<dbReference type="InterPro" id="IPR036397">
    <property type="entry name" value="RNaseH_sf"/>
</dbReference>
<dbReference type="SUPFAM" id="SSF53098">
    <property type="entry name" value="Ribonuclease H-like"/>
    <property type="match status" value="1"/>
</dbReference>